<dbReference type="NCBIfam" id="TIGR01217">
    <property type="entry name" value="ac_ac_CoA_syn"/>
    <property type="match status" value="1"/>
</dbReference>
<dbReference type="OrthoDB" id="10253869at2759"/>
<evidence type="ECO:0000256" key="3">
    <source>
        <dbReference type="ARBA" id="ARBA00022741"/>
    </source>
</evidence>
<evidence type="ECO:0000313" key="6">
    <source>
        <dbReference type="EMBL" id="KAH6697412.1"/>
    </source>
</evidence>
<dbReference type="Pfam" id="PF00501">
    <property type="entry name" value="AMP-binding"/>
    <property type="match status" value="1"/>
</dbReference>
<dbReference type="Gene3D" id="3.30.300.30">
    <property type="match status" value="1"/>
</dbReference>
<keyword evidence="2" id="KW-0436">Ligase</keyword>
<dbReference type="PANTHER" id="PTHR42921:SF1">
    <property type="entry name" value="ACETOACETYL-COA SYNTHETASE"/>
    <property type="match status" value="1"/>
</dbReference>
<dbReference type="NCBIfam" id="NF002937">
    <property type="entry name" value="PRK03584.1"/>
    <property type="match status" value="1"/>
</dbReference>
<protein>
    <submittedName>
        <fullName evidence="6">Acetoacetyl-synthase</fullName>
    </submittedName>
</protein>
<dbReference type="PANTHER" id="PTHR42921">
    <property type="entry name" value="ACETOACETYL-COA SYNTHETASE"/>
    <property type="match status" value="1"/>
</dbReference>
<keyword evidence="3" id="KW-0547">Nucleotide-binding</keyword>
<accession>A0A9P9AFT0</accession>
<organism evidence="6 7">
    <name type="scientific">Plectosphaerella plurivora</name>
    <dbReference type="NCBI Taxonomy" id="936078"/>
    <lineage>
        <taxon>Eukaryota</taxon>
        <taxon>Fungi</taxon>
        <taxon>Dikarya</taxon>
        <taxon>Ascomycota</taxon>
        <taxon>Pezizomycotina</taxon>
        <taxon>Sordariomycetes</taxon>
        <taxon>Hypocreomycetidae</taxon>
        <taxon>Glomerellales</taxon>
        <taxon>Plectosphaerellaceae</taxon>
        <taxon>Plectosphaerella</taxon>
    </lineage>
</organism>
<dbReference type="InterPro" id="IPR005914">
    <property type="entry name" value="Acac_CoA_synth"/>
</dbReference>
<dbReference type="AlphaFoldDB" id="A0A9P9AFT0"/>
<reference evidence="6" key="1">
    <citation type="journal article" date="2021" name="Nat. Commun.">
        <title>Genetic determinants of endophytism in the Arabidopsis root mycobiome.</title>
        <authorList>
            <person name="Mesny F."/>
            <person name="Miyauchi S."/>
            <person name="Thiergart T."/>
            <person name="Pickel B."/>
            <person name="Atanasova L."/>
            <person name="Karlsson M."/>
            <person name="Huettel B."/>
            <person name="Barry K.W."/>
            <person name="Haridas S."/>
            <person name="Chen C."/>
            <person name="Bauer D."/>
            <person name="Andreopoulos W."/>
            <person name="Pangilinan J."/>
            <person name="LaButti K."/>
            <person name="Riley R."/>
            <person name="Lipzen A."/>
            <person name="Clum A."/>
            <person name="Drula E."/>
            <person name="Henrissat B."/>
            <person name="Kohler A."/>
            <person name="Grigoriev I.V."/>
            <person name="Martin F.M."/>
            <person name="Hacquard S."/>
        </authorList>
    </citation>
    <scope>NUCLEOTIDE SEQUENCE</scope>
    <source>
        <strain evidence="6">MPI-SDFR-AT-0117</strain>
    </source>
</reference>
<comment type="caution">
    <text evidence="6">The sequence shown here is derived from an EMBL/GenBank/DDBJ whole genome shotgun (WGS) entry which is preliminary data.</text>
</comment>
<dbReference type="InterPro" id="IPR042099">
    <property type="entry name" value="ANL_N_sf"/>
</dbReference>
<comment type="similarity">
    <text evidence="1">Belongs to the ATP-dependent AMP-binding enzyme family.</text>
</comment>
<dbReference type="GO" id="GO:0005524">
    <property type="term" value="F:ATP binding"/>
    <property type="evidence" value="ECO:0007669"/>
    <property type="project" value="UniProtKB-KW"/>
</dbReference>
<gene>
    <name evidence="6" type="ORF">F5X68DRAFT_125881</name>
</gene>
<dbReference type="GO" id="GO:0006629">
    <property type="term" value="P:lipid metabolic process"/>
    <property type="evidence" value="ECO:0007669"/>
    <property type="project" value="InterPro"/>
</dbReference>
<evidence type="ECO:0000256" key="2">
    <source>
        <dbReference type="ARBA" id="ARBA00022598"/>
    </source>
</evidence>
<evidence type="ECO:0000256" key="4">
    <source>
        <dbReference type="ARBA" id="ARBA00022840"/>
    </source>
</evidence>
<dbReference type="Proteomes" id="UP000770015">
    <property type="component" value="Unassembled WGS sequence"/>
</dbReference>
<dbReference type="Gene3D" id="3.40.50.12780">
    <property type="entry name" value="N-terminal domain of ligase-like"/>
    <property type="match status" value="1"/>
</dbReference>
<dbReference type="PROSITE" id="PS00455">
    <property type="entry name" value="AMP_BINDING"/>
    <property type="match status" value="1"/>
</dbReference>
<dbReference type="InterPro" id="IPR020845">
    <property type="entry name" value="AMP-binding_CS"/>
</dbReference>
<keyword evidence="7" id="KW-1185">Reference proteome</keyword>
<evidence type="ECO:0000256" key="1">
    <source>
        <dbReference type="ARBA" id="ARBA00006432"/>
    </source>
</evidence>
<sequence length="681" mass="75069">MSTNNPLVWSPSKHDLTSSSLARFKSIVNEKYDLKLESYNDIHRWSVDPSTAGDFWMELFEFLDLGASEPPRRAFAGVNDMFPSPKFFPGARLNFAGSVLEGRDHSDIALFEATEGSLEARAVTWGELYRHVELLADAMKSHGVSKGDRVAAVIDTSALAIALCLATLSIGAIWTSISPDFGAQGVLDRVSQINPTLIFTDATVRYNGKVRSIVPTVRQWAKVVSATLTSVKQIIVHESRTGLESEFPMAKDLEAFQQGRTGRRLRFEQVPFTHPAFIFYSSGTTGAPKCILHSSGGVLLQVKKDYVLQIDVRPGDILFQYTTTAWIMWAFLVTALSTGAKIVVYRGSPLYPDVGFLPRLLSKLRVSVFGTSAKYLTDLMDSKHKPRDEHDLSALRRVTSTGSILPSDVAQWFYNVGFPPTAQLVSGSGGTDCACSFVTANPLTAVHADEIPGKSLGMAVDVYDSLSALGVSIEDSNDPGELVCTQPFPSQPLTFWGPKGSEKYEEAYFSTFPGIWTQGDLIRVNPETRGIQMLGRSDGVLNPSGVRFGSAEIYNVIRLFSEVEDSICVGQRRPQDRDETVVLFLKLKPTAKRTKALAERIKQRIGTSLSRRHVPKYIFFVDGIPYSNVGKKLEILVKKTINGQKAESTVVANPESLPGYRRFFDIEKAAREDELPEAAKL</sequence>
<proteinExistence type="inferred from homology"/>
<dbReference type="SUPFAM" id="SSF56801">
    <property type="entry name" value="Acetyl-CoA synthetase-like"/>
    <property type="match status" value="1"/>
</dbReference>
<dbReference type="InterPro" id="IPR000873">
    <property type="entry name" value="AMP-dep_synth/lig_dom"/>
</dbReference>
<dbReference type="EMBL" id="JAGSXJ010000001">
    <property type="protein sequence ID" value="KAH6697412.1"/>
    <property type="molecule type" value="Genomic_DNA"/>
</dbReference>
<feature type="domain" description="AMP-dependent synthetase/ligase" evidence="5">
    <location>
        <begin position="119"/>
        <end position="485"/>
    </location>
</feature>
<keyword evidence="4" id="KW-0067">ATP-binding</keyword>
<evidence type="ECO:0000259" key="5">
    <source>
        <dbReference type="Pfam" id="PF00501"/>
    </source>
</evidence>
<dbReference type="InterPro" id="IPR045851">
    <property type="entry name" value="AMP-bd_C_sf"/>
</dbReference>
<dbReference type="GO" id="GO:0030729">
    <property type="term" value="F:acetoacetate-CoA ligase activity"/>
    <property type="evidence" value="ECO:0007669"/>
    <property type="project" value="InterPro"/>
</dbReference>
<name>A0A9P9AFT0_9PEZI</name>
<evidence type="ECO:0000313" key="7">
    <source>
        <dbReference type="Proteomes" id="UP000770015"/>
    </source>
</evidence>